<organism evidence="3 4">
    <name type="scientific">Polarella glacialis</name>
    <name type="common">Dinoflagellate</name>
    <dbReference type="NCBI Taxonomy" id="89957"/>
    <lineage>
        <taxon>Eukaryota</taxon>
        <taxon>Sar</taxon>
        <taxon>Alveolata</taxon>
        <taxon>Dinophyceae</taxon>
        <taxon>Suessiales</taxon>
        <taxon>Suessiaceae</taxon>
        <taxon>Polarella</taxon>
    </lineage>
</organism>
<feature type="non-terminal residue" evidence="3">
    <location>
        <position position="1"/>
    </location>
</feature>
<evidence type="ECO:0000313" key="3">
    <source>
        <dbReference type="EMBL" id="CAE8624142.1"/>
    </source>
</evidence>
<dbReference type="Proteomes" id="UP000654075">
    <property type="component" value="Unassembled WGS sequence"/>
</dbReference>
<comment type="caution">
    <text evidence="3">The sequence shown here is derived from an EMBL/GenBank/DDBJ whole genome shotgun (WGS) entry which is preliminary data.</text>
</comment>
<dbReference type="Pfam" id="PF11817">
    <property type="entry name" value="Foie-gras_1"/>
    <property type="match status" value="1"/>
</dbReference>
<gene>
    <name evidence="3" type="ORF">PGLA1383_LOCUS41327</name>
</gene>
<dbReference type="OrthoDB" id="6278596at2759"/>
<proteinExistence type="predicted"/>
<sequence>MEEYPREVRTPPQPLVTLVGATPLHPRLTEALHAASAAADRRVKYLSASYDMGIPPAKRGARDVPGYRVAGILKRRWLEKVCNAIPAVLVLCIDWSEDLQPPQQEEAQALHYLQHARRQAQDRDIRVLIFAVLHPQTADPEAECATLRQQPEGSGLVIALGHNDVMAKAQKLERLVYQSAMSFYADEEKRLRKPWSPKPGTVSASAQNAMQVRACFKIAFLCEFRKDARGALMSYIKAYEQLLQDTEIADVVERMSLCCYITVRMYHRYLESHDVGAAVHHCRIHTATLRSFCANGTSGTGWRKWHWLAANHELFAELLESVAQQAPLLVDPTDVWQFPGFHYQSAAAYANRLKQWAQRAAAPGYLPPPSEAGGDLLLPPFVGQANSLERPEESGDPKQEVQLRLARQQVENSTKHAERCLLLLTKEQAACKERGYTAWLSACTARIAEGYLSEHSLNLKASALLFERLRLGPSDPKALGAWQSWPMLRRFTLERALVCGCRELGLEAPALCAATRPPPPASRLAPLVAVSAGAEDVAGSNPELICQRLMLDAFAYLCLGPPPPCDDTQQARPEELLQLVMTALAREGLGEQQIEVALDATRCTVEFSEAEVFTVRLYSPLCVNLQVNGLIACTTLGDVPLEPTGGGSESTATWQVGQPLELQGAWATSALSAAASTRVTEVRFSLAAAPQVVFKVTGLHPCGLQEPVLKPFRLPGFGKEPSGVTSQDDKLPSALGIARPGSDGPRLRAEVLSPVDPSTALVSESFIFHVVLSSSSSSSGPLRQRPLMLRASCSMKVQEDSETPEEHLEPEVFLLSSSSQGSDWALVPLGSEGEAQGQ</sequence>
<reference evidence="3" key="1">
    <citation type="submission" date="2021-02" db="EMBL/GenBank/DDBJ databases">
        <authorList>
            <person name="Dougan E. K."/>
            <person name="Rhodes N."/>
            <person name="Thang M."/>
            <person name="Chan C."/>
        </authorList>
    </citation>
    <scope>NUCLEOTIDE SEQUENCE</scope>
</reference>
<dbReference type="PANTHER" id="PTHR14374">
    <property type="entry name" value="FOIE GRAS"/>
    <property type="match status" value="1"/>
</dbReference>
<evidence type="ECO:0000313" key="4">
    <source>
        <dbReference type="Proteomes" id="UP000654075"/>
    </source>
</evidence>
<dbReference type="AlphaFoldDB" id="A0A813GBG2"/>
<accession>A0A813GBG2</accession>
<keyword evidence="4" id="KW-1185">Reference proteome</keyword>
<feature type="region of interest" description="Disordered" evidence="1">
    <location>
        <begin position="819"/>
        <end position="838"/>
    </location>
</feature>
<feature type="domain" description="Trafficking protein particle complex subunit 11" evidence="2">
    <location>
        <begin position="260"/>
        <end position="457"/>
    </location>
</feature>
<dbReference type="PANTHER" id="PTHR14374:SF0">
    <property type="entry name" value="TRAFFICKING PROTEIN PARTICLE COMPLEX SUBUNIT 11"/>
    <property type="match status" value="1"/>
</dbReference>
<evidence type="ECO:0000256" key="1">
    <source>
        <dbReference type="SAM" id="MobiDB-lite"/>
    </source>
</evidence>
<dbReference type="EMBL" id="CAJNNV010028325">
    <property type="protein sequence ID" value="CAE8624142.1"/>
    <property type="molecule type" value="Genomic_DNA"/>
</dbReference>
<protein>
    <recommendedName>
        <fullName evidence="2">Trafficking protein particle complex subunit 11 domain-containing protein</fullName>
    </recommendedName>
</protein>
<evidence type="ECO:0000259" key="2">
    <source>
        <dbReference type="Pfam" id="PF11817"/>
    </source>
</evidence>
<dbReference type="InterPro" id="IPR021773">
    <property type="entry name" value="TPC11"/>
</dbReference>
<name>A0A813GBG2_POLGL</name>